<evidence type="ECO:0000256" key="2">
    <source>
        <dbReference type="ARBA" id="ARBA00005912"/>
    </source>
</evidence>
<feature type="domain" description="Ribosome recycling factor" evidence="6">
    <location>
        <begin position="8"/>
        <end position="161"/>
    </location>
</feature>
<comment type="caution">
    <text evidence="7">The sequence shown here is derived from an EMBL/GenBank/DDBJ whole genome shotgun (WGS) entry which is preliminary data.</text>
</comment>
<dbReference type="Pfam" id="PF01765">
    <property type="entry name" value="RRF"/>
    <property type="match status" value="1"/>
</dbReference>
<evidence type="ECO:0000259" key="6">
    <source>
        <dbReference type="Pfam" id="PF01765"/>
    </source>
</evidence>
<name>A0AAD9IG07_PROWI</name>
<dbReference type="SUPFAM" id="SSF55194">
    <property type="entry name" value="Ribosome recycling factor, RRF"/>
    <property type="match status" value="1"/>
</dbReference>
<dbReference type="InterPro" id="IPR002661">
    <property type="entry name" value="Ribosome_recyc_fac"/>
</dbReference>
<protein>
    <recommendedName>
        <fullName evidence="3">Ribosome-recycling factor, chloroplastic</fullName>
    </recommendedName>
    <alternativeName>
        <fullName evidence="5">Ribosome-releasing factor, chloroplastic</fullName>
    </alternativeName>
</protein>
<evidence type="ECO:0000256" key="1">
    <source>
        <dbReference type="ARBA" id="ARBA00002952"/>
    </source>
</evidence>
<dbReference type="EMBL" id="JASFZW010000014">
    <property type="protein sequence ID" value="KAK2075607.1"/>
    <property type="molecule type" value="Genomic_DNA"/>
</dbReference>
<dbReference type="AlphaFoldDB" id="A0AAD9IG07"/>
<evidence type="ECO:0000256" key="3">
    <source>
        <dbReference type="ARBA" id="ARBA00014063"/>
    </source>
</evidence>
<sequence>MEDVIKHLQKELASLRTGRLLDHLRVELYGDHMPMKACGTATVRDPQLLVFNAFDPSTSETIAKAIRDSPLGLNPRVEGQDILVPVPRPTAESLKAMKKVCKQEGEQAKASIRHQRKVAMDLAKKAASEDDKFRHGKEVEALTQEFVAAIDSLVQAKEKAIADHSA</sequence>
<evidence type="ECO:0000313" key="8">
    <source>
        <dbReference type="Proteomes" id="UP001255856"/>
    </source>
</evidence>
<dbReference type="Gene3D" id="3.30.1360.40">
    <property type="match status" value="1"/>
</dbReference>
<keyword evidence="4" id="KW-0648">Protein biosynthesis</keyword>
<evidence type="ECO:0000256" key="4">
    <source>
        <dbReference type="ARBA" id="ARBA00022917"/>
    </source>
</evidence>
<dbReference type="Gene3D" id="1.10.132.20">
    <property type="entry name" value="Ribosome-recycling factor"/>
    <property type="match status" value="1"/>
</dbReference>
<evidence type="ECO:0000256" key="5">
    <source>
        <dbReference type="ARBA" id="ARBA00032397"/>
    </source>
</evidence>
<comment type="function">
    <text evidence="1">Responsible for the release of ribosomes from messenger RNA at the termination of chloroplastic protein biosynthesis.</text>
</comment>
<dbReference type="GO" id="GO:0006412">
    <property type="term" value="P:translation"/>
    <property type="evidence" value="ECO:0007669"/>
    <property type="project" value="UniProtKB-KW"/>
</dbReference>
<keyword evidence="8" id="KW-1185">Reference proteome</keyword>
<dbReference type="InterPro" id="IPR036191">
    <property type="entry name" value="RRF_sf"/>
</dbReference>
<organism evidence="7 8">
    <name type="scientific">Prototheca wickerhamii</name>
    <dbReference type="NCBI Taxonomy" id="3111"/>
    <lineage>
        <taxon>Eukaryota</taxon>
        <taxon>Viridiplantae</taxon>
        <taxon>Chlorophyta</taxon>
        <taxon>core chlorophytes</taxon>
        <taxon>Trebouxiophyceae</taxon>
        <taxon>Chlorellales</taxon>
        <taxon>Chlorellaceae</taxon>
        <taxon>Prototheca</taxon>
    </lineage>
</organism>
<dbReference type="FunFam" id="3.30.1360.40:FF:000001">
    <property type="entry name" value="Ribosome-recycling factor"/>
    <property type="match status" value="1"/>
</dbReference>
<dbReference type="Proteomes" id="UP001255856">
    <property type="component" value="Unassembled WGS sequence"/>
</dbReference>
<dbReference type="PANTHER" id="PTHR20982">
    <property type="entry name" value="RIBOSOME RECYCLING FACTOR"/>
    <property type="match status" value="1"/>
</dbReference>
<dbReference type="GO" id="GO:0005739">
    <property type="term" value="C:mitochondrion"/>
    <property type="evidence" value="ECO:0007669"/>
    <property type="project" value="TreeGrafter"/>
</dbReference>
<accession>A0AAD9IG07</accession>
<reference evidence="7" key="1">
    <citation type="submission" date="2021-01" db="EMBL/GenBank/DDBJ databases">
        <authorList>
            <person name="Eckstrom K.M.E."/>
        </authorList>
    </citation>
    <scope>NUCLEOTIDE SEQUENCE</scope>
    <source>
        <strain evidence="7">UVCC 0001</strain>
    </source>
</reference>
<proteinExistence type="inferred from homology"/>
<comment type="similarity">
    <text evidence="2">Belongs to the RRF family.</text>
</comment>
<evidence type="ECO:0000313" key="7">
    <source>
        <dbReference type="EMBL" id="KAK2075607.1"/>
    </source>
</evidence>
<dbReference type="GO" id="GO:0043023">
    <property type="term" value="F:ribosomal large subunit binding"/>
    <property type="evidence" value="ECO:0007669"/>
    <property type="project" value="TreeGrafter"/>
</dbReference>
<gene>
    <name evidence="7" type="ORF">QBZ16_001715</name>
</gene>
<dbReference type="InterPro" id="IPR023584">
    <property type="entry name" value="Ribosome_recyc_fac_dom"/>
</dbReference>
<dbReference type="PANTHER" id="PTHR20982:SF3">
    <property type="entry name" value="MITOCHONDRIAL RIBOSOME RECYCLING FACTOR PSEUDO 1"/>
    <property type="match status" value="1"/>
</dbReference>